<reference evidence="3 4" key="1">
    <citation type="submission" date="2024-09" db="EMBL/GenBank/DDBJ databases">
        <title>Laminarin stimulates single cell rates of sulfate reduction while oxygen inhibits transcriptomic activity in coastal marine sediment.</title>
        <authorList>
            <person name="Lindsay M."/>
            <person name="Orcutt B."/>
            <person name="Emerson D."/>
            <person name="Stepanauskas R."/>
            <person name="D'Angelo T."/>
        </authorList>
    </citation>
    <scope>NUCLEOTIDE SEQUENCE [LARGE SCALE GENOMIC DNA]</scope>
    <source>
        <strain evidence="3">SAG AM-311-K15</strain>
    </source>
</reference>
<dbReference type="SUPFAM" id="SSF53474">
    <property type="entry name" value="alpha/beta-Hydrolases"/>
    <property type="match status" value="1"/>
</dbReference>
<accession>A0ABV6YU03</accession>
<dbReference type="PANTHER" id="PTHR42776:SF27">
    <property type="entry name" value="DIPEPTIDYL PEPTIDASE FAMILY MEMBER 6"/>
    <property type="match status" value="1"/>
</dbReference>
<dbReference type="GO" id="GO:0016787">
    <property type="term" value="F:hydrolase activity"/>
    <property type="evidence" value="ECO:0007669"/>
    <property type="project" value="UniProtKB-KW"/>
</dbReference>
<keyword evidence="1 3" id="KW-0378">Hydrolase</keyword>
<gene>
    <name evidence="3" type="ORF">ACFL27_05605</name>
</gene>
<dbReference type="InterPro" id="IPR011042">
    <property type="entry name" value="6-blade_b-propeller_TolB-like"/>
</dbReference>
<dbReference type="EMBL" id="JBHPBY010000052">
    <property type="protein sequence ID" value="MFC1849668.1"/>
    <property type="molecule type" value="Genomic_DNA"/>
</dbReference>
<name>A0ABV6YU03_UNCC1</name>
<dbReference type="Gene3D" id="3.40.50.1820">
    <property type="entry name" value="alpha/beta hydrolase"/>
    <property type="match status" value="1"/>
</dbReference>
<proteinExistence type="predicted"/>
<evidence type="ECO:0000313" key="4">
    <source>
        <dbReference type="Proteomes" id="UP001594351"/>
    </source>
</evidence>
<dbReference type="InterPro" id="IPR029058">
    <property type="entry name" value="AB_hydrolase_fold"/>
</dbReference>
<dbReference type="Gene3D" id="2.120.10.30">
    <property type="entry name" value="TolB, C-terminal domain"/>
    <property type="match status" value="1"/>
</dbReference>
<evidence type="ECO:0000256" key="1">
    <source>
        <dbReference type="ARBA" id="ARBA00022801"/>
    </source>
</evidence>
<comment type="caution">
    <text evidence="3">The sequence shown here is derived from an EMBL/GenBank/DDBJ whole genome shotgun (WGS) entry which is preliminary data.</text>
</comment>
<dbReference type="SUPFAM" id="SSF82171">
    <property type="entry name" value="DPP6 N-terminal domain-like"/>
    <property type="match status" value="1"/>
</dbReference>
<sequence length="641" mass="73698">MHKSRTLLLIIVLVFFTFCSEQVMSEMKDNSAVPPLYPMEDFFKNPEKIAFRLSPNGEYLAFLSPWKNRLNVHIQKIGEDKVVRVTEGTERDIGGFFWANNDRIAFVQDTGGDENYHLFAVDKDGTDKKELTPFEKVKVNLVDDLEDNENEMLISMNKRNPQLFDVYRININSGEMEMIAENPGGVVGWGTDHDGNLRIATATDGVNQNVLYRKTEKDPFQVLLTTSFKDTLSPLEFTFDNNNFYVASNIGRDKIAIFEYNIEKKEQGKLLFEHPEVDVDNLMISKKRKVITGVSYLTDKRQYHFFDDDRKQLQAELLKLLPDYEIGISWSKDERKVLVRSYSDRSLGAYYFYNRDTKEFKKLHDISPWLDEEKMAPQKPISYKSRDGLTIHGYLTLPLGAEPKNLPVVVNPHGGPWHRDSWGFNPEVQFLANRGYAVLQMNFRGSTGYGRDFWTASFKQWGKTMQDDITDGVKWLIEQGIADPKKVGIYGASYGGYATLAGLVYTPDLYACGVDYVGVSNMFSFMKAIPPYWKPMLEMMYEMVGHPEKDKEFLTEVSPVFHADKIKVPLFIAQGANDPRVPQAESDQMVEALKKRGIEVPYMVKDNEGHGFMNEENRFDFYRAMEQFLAKHLGGRAEEKK</sequence>
<feature type="domain" description="Peptidase S9 prolyl oligopeptidase catalytic" evidence="2">
    <location>
        <begin position="422"/>
        <end position="635"/>
    </location>
</feature>
<dbReference type="InterPro" id="IPR001375">
    <property type="entry name" value="Peptidase_S9_cat"/>
</dbReference>
<protein>
    <submittedName>
        <fullName evidence="3">Alpha/beta fold hydrolase</fullName>
    </submittedName>
</protein>
<dbReference type="Pfam" id="PF00326">
    <property type="entry name" value="Peptidase_S9"/>
    <property type="match status" value="1"/>
</dbReference>
<organism evidence="3 4">
    <name type="scientific">candidate division CSSED10-310 bacterium</name>
    <dbReference type="NCBI Taxonomy" id="2855610"/>
    <lineage>
        <taxon>Bacteria</taxon>
        <taxon>Bacteria division CSSED10-310</taxon>
    </lineage>
</organism>
<evidence type="ECO:0000259" key="2">
    <source>
        <dbReference type="Pfam" id="PF00326"/>
    </source>
</evidence>
<dbReference type="Proteomes" id="UP001594351">
    <property type="component" value="Unassembled WGS sequence"/>
</dbReference>
<evidence type="ECO:0000313" key="3">
    <source>
        <dbReference type="EMBL" id="MFC1849668.1"/>
    </source>
</evidence>
<keyword evidence="4" id="KW-1185">Reference proteome</keyword>
<dbReference type="PANTHER" id="PTHR42776">
    <property type="entry name" value="SERINE PEPTIDASE S9 FAMILY MEMBER"/>
    <property type="match status" value="1"/>
</dbReference>